<proteinExistence type="predicted"/>
<reference evidence="2" key="1">
    <citation type="submission" date="2022-03" db="EMBL/GenBank/DDBJ databases">
        <authorList>
            <person name="Alioto T."/>
            <person name="Alioto T."/>
            <person name="Gomez Garrido J."/>
        </authorList>
    </citation>
    <scope>NUCLEOTIDE SEQUENCE</scope>
</reference>
<feature type="region of interest" description="Disordered" evidence="1">
    <location>
        <begin position="1"/>
        <end position="52"/>
    </location>
</feature>
<dbReference type="AlphaFoldDB" id="A0AAD1WJ86"/>
<name>A0AAD1WJ86_PELCU</name>
<protein>
    <submittedName>
        <fullName evidence="2">Uncharacterized protein</fullName>
    </submittedName>
</protein>
<feature type="compositionally biased region" description="Basic residues" evidence="1">
    <location>
        <begin position="1"/>
        <end position="10"/>
    </location>
</feature>
<evidence type="ECO:0000313" key="3">
    <source>
        <dbReference type="Proteomes" id="UP001295444"/>
    </source>
</evidence>
<dbReference type="Proteomes" id="UP001295444">
    <property type="component" value="Chromosome 09"/>
</dbReference>
<evidence type="ECO:0000256" key="1">
    <source>
        <dbReference type="SAM" id="MobiDB-lite"/>
    </source>
</evidence>
<keyword evidence="3" id="KW-1185">Reference proteome</keyword>
<sequence length="139" mass="15244">MSQHKYKKSTSRAEKQKIFGQKSSAASEVMRALLQDGANDSDASNPIPTVDDFKKPDSLTKGYFEKALESMSTKLIQTWQATADQIRKEILDLNARTTHVQSKCKEFALAHNGACAGTGTEIGPHGILYVRLGGQSKEE</sequence>
<organism evidence="2 3">
    <name type="scientific">Pelobates cultripes</name>
    <name type="common">Western spadefoot toad</name>
    <dbReference type="NCBI Taxonomy" id="61616"/>
    <lineage>
        <taxon>Eukaryota</taxon>
        <taxon>Metazoa</taxon>
        <taxon>Chordata</taxon>
        <taxon>Craniata</taxon>
        <taxon>Vertebrata</taxon>
        <taxon>Euteleostomi</taxon>
        <taxon>Amphibia</taxon>
        <taxon>Batrachia</taxon>
        <taxon>Anura</taxon>
        <taxon>Pelobatoidea</taxon>
        <taxon>Pelobatidae</taxon>
        <taxon>Pelobates</taxon>
    </lineage>
</organism>
<evidence type="ECO:0000313" key="2">
    <source>
        <dbReference type="EMBL" id="CAH2313879.1"/>
    </source>
</evidence>
<accession>A0AAD1WJ86</accession>
<gene>
    <name evidence="2" type="ORF">PECUL_23A049262</name>
</gene>
<dbReference type="EMBL" id="OW240920">
    <property type="protein sequence ID" value="CAH2313879.1"/>
    <property type="molecule type" value="Genomic_DNA"/>
</dbReference>